<dbReference type="Proteomes" id="UP001243375">
    <property type="component" value="Unassembled WGS sequence"/>
</dbReference>
<protein>
    <submittedName>
        <fullName evidence="1">Uncharacterized protein</fullName>
    </submittedName>
</protein>
<gene>
    <name evidence="1" type="ORF">QFC22_002673</name>
</gene>
<comment type="caution">
    <text evidence="1">The sequence shown here is derived from an EMBL/GenBank/DDBJ whole genome shotgun (WGS) entry which is preliminary data.</text>
</comment>
<evidence type="ECO:0000313" key="2">
    <source>
        <dbReference type="Proteomes" id="UP001243375"/>
    </source>
</evidence>
<evidence type="ECO:0000313" key="1">
    <source>
        <dbReference type="EMBL" id="KAJ9120742.1"/>
    </source>
</evidence>
<accession>A0ACC2X9Z7</accession>
<sequence length="437" mass="47600">MERPTLHATSIDCPAASGFRTAAESPELHYDIFHAWKLWLPLSGTKECRKGNHQISQNSRLQASLWLLAGATTLTAFPLLPAVFPILPSTAYFLALISLTLLFSYGTSYLQSAVLAVAALWGPKEMLAVMSGQGGIAVLISAVQVYIAIMGVYTSDSKQDPNESPDGSPTTSELAAGMGLWMAAVVPIAICIITTRRLFPRESSTFVEERPKLSFEVARDDGEFYDTERRFSAEEDEDSRRGSTSGFNRSWAVLKRNKVINFSVAYVFIVTLSVFPSVTTTIVSVRQPPPKLLDPAIFLPLHFLTFNMSDYIGRTYLPTIPLLFLQDAKHVMCASLARTLFIPVFMLCNTALRSSGNPTGSPLINSDILYFVIVFLFGASNGWISSLSMIIASSPSLNPAIEHDEKEIAGSLAGFCLTGGLVVGSLASFVVGWFIKV</sequence>
<reference evidence="1" key="1">
    <citation type="submission" date="2023-04" db="EMBL/GenBank/DDBJ databases">
        <title>Draft Genome sequencing of Naganishia species isolated from polar environments using Oxford Nanopore Technology.</title>
        <authorList>
            <person name="Leo P."/>
            <person name="Venkateswaran K."/>
        </authorList>
    </citation>
    <scope>NUCLEOTIDE SEQUENCE</scope>
    <source>
        <strain evidence="1">MNA-CCFEE 5425</strain>
    </source>
</reference>
<name>A0ACC2X9Z7_9TREE</name>
<keyword evidence="2" id="KW-1185">Reference proteome</keyword>
<organism evidence="1 2">
    <name type="scientific">Naganishia vaughanmartiniae</name>
    <dbReference type="NCBI Taxonomy" id="1424756"/>
    <lineage>
        <taxon>Eukaryota</taxon>
        <taxon>Fungi</taxon>
        <taxon>Dikarya</taxon>
        <taxon>Basidiomycota</taxon>
        <taxon>Agaricomycotina</taxon>
        <taxon>Tremellomycetes</taxon>
        <taxon>Filobasidiales</taxon>
        <taxon>Filobasidiaceae</taxon>
        <taxon>Naganishia</taxon>
    </lineage>
</organism>
<dbReference type="EMBL" id="JASBWU010000006">
    <property type="protein sequence ID" value="KAJ9120742.1"/>
    <property type="molecule type" value="Genomic_DNA"/>
</dbReference>
<proteinExistence type="predicted"/>